<dbReference type="PANTHER" id="PTHR10204">
    <property type="entry name" value="NAD P H OXIDOREDUCTASE-RELATED"/>
    <property type="match status" value="1"/>
</dbReference>
<dbReference type="RefSeq" id="WP_209360783.1">
    <property type="nucleotide sequence ID" value="NZ_JAGISH010000005.1"/>
</dbReference>
<name>A0A940MJU2_9RHOB</name>
<keyword evidence="2" id="KW-0560">Oxidoreductase</keyword>
<evidence type="ECO:0000313" key="4">
    <source>
        <dbReference type="EMBL" id="MBP0482831.1"/>
    </source>
</evidence>
<comment type="caution">
    <text evidence="4">The sequence shown here is derived from an EMBL/GenBank/DDBJ whole genome shotgun (WGS) entry which is preliminary data.</text>
</comment>
<proteinExistence type="inferred from homology"/>
<dbReference type="InterPro" id="IPR029039">
    <property type="entry name" value="Flavoprotein-like_sf"/>
</dbReference>
<dbReference type="InterPro" id="IPR003680">
    <property type="entry name" value="Flavodoxin_fold"/>
</dbReference>
<protein>
    <submittedName>
        <fullName evidence="4">NAD(P)H-dependent oxidoreductase</fullName>
    </submittedName>
</protein>
<evidence type="ECO:0000259" key="3">
    <source>
        <dbReference type="Pfam" id="PF02525"/>
    </source>
</evidence>
<dbReference type="InterPro" id="IPR051545">
    <property type="entry name" value="NAD(P)H_dehydrogenase_qn"/>
</dbReference>
<gene>
    <name evidence="4" type="ORF">J5474_10055</name>
</gene>
<keyword evidence="5" id="KW-1185">Reference proteome</keyword>
<dbReference type="Proteomes" id="UP000675940">
    <property type="component" value="Unassembled WGS sequence"/>
</dbReference>
<dbReference type="Gene3D" id="3.40.50.360">
    <property type="match status" value="1"/>
</dbReference>
<dbReference type="GO" id="GO:0005829">
    <property type="term" value="C:cytosol"/>
    <property type="evidence" value="ECO:0007669"/>
    <property type="project" value="TreeGrafter"/>
</dbReference>
<reference evidence="4" key="1">
    <citation type="submission" date="2021-03" db="EMBL/GenBank/DDBJ databases">
        <title>Sagittula salina sp. nov. strain M10.9X isolated from the marine waste.</title>
        <authorList>
            <person name="Satari L."/>
            <person name="Molina-Menor E."/>
            <person name="Vidal-Verdu A."/>
            <person name="Pascual J."/>
            <person name="Pereto J."/>
            <person name="Porcar M."/>
        </authorList>
    </citation>
    <scope>NUCLEOTIDE SEQUENCE</scope>
    <source>
        <strain evidence="4">M10.9X</strain>
    </source>
</reference>
<dbReference type="PANTHER" id="PTHR10204:SF34">
    <property type="entry name" value="NAD(P)H DEHYDROGENASE [QUINONE] 1 ISOFORM 1"/>
    <property type="match status" value="1"/>
</dbReference>
<organism evidence="4 5">
    <name type="scientific">Sagittula salina</name>
    <dbReference type="NCBI Taxonomy" id="2820268"/>
    <lineage>
        <taxon>Bacteria</taxon>
        <taxon>Pseudomonadati</taxon>
        <taxon>Pseudomonadota</taxon>
        <taxon>Alphaproteobacteria</taxon>
        <taxon>Rhodobacterales</taxon>
        <taxon>Roseobacteraceae</taxon>
        <taxon>Sagittula</taxon>
    </lineage>
</organism>
<comment type="similarity">
    <text evidence="1">Belongs to the NAD(P)H dehydrogenase (quinone) family.</text>
</comment>
<evidence type="ECO:0000313" key="5">
    <source>
        <dbReference type="Proteomes" id="UP000675940"/>
    </source>
</evidence>
<evidence type="ECO:0000256" key="2">
    <source>
        <dbReference type="ARBA" id="ARBA00023002"/>
    </source>
</evidence>
<sequence>MRVLTILAHPLPGSLSHRFADRLQRDLTARRHDIVLHDLYAEGFDPRLTAQERRGWYDTPFEDRVSLQTAEGLMLVFPTWWFGLPAILKGWIDRSFLPGVAFDHDPARGTIEPALPALRAVLAVTTLGSPPIYDHLVMRQPVRRMLKHGLIRACAPRARFDMLSLYRAESMTDMRLKGFEAKLDRAAQHLFPTES</sequence>
<dbReference type="GO" id="GO:0003955">
    <property type="term" value="F:NAD(P)H dehydrogenase (quinone) activity"/>
    <property type="evidence" value="ECO:0007669"/>
    <property type="project" value="TreeGrafter"/>
</dbReference>
<accession>A0A940MJU2</accession>
<feature type="domain" description="Flavodoxin-like fold" evidence="3">
    <location>
        <begin position="1"/>
        <end position="188"/>
    </location>
</feature>
<evidence type="ECO:0000256" key="1">
    <source>
        <dbReference type="ARBA" id="ARBA00006252"/>
    </source>
</evidence>
<dbReference type="AlphaFoldDB" id="A0A940MJU2"/>
<dbReference type="SUPFAM" id="SSF52218">
    <property type="entry name" value="Flavoproteins"/>
    <property type="match status" value="1"/>
</dbReference>
<dbReference type="EMBL" id="JAGISH010000005">
    <property type="protein sequence ID" value="MBP0482831.1"/>
    <property type="molecule type" value="Genomic_DNA"/>
</dbReference>
<dbReference type="Pfam" id="PF02525">
    <property type="entry name" value="Flavodoxin_2"/>
    <property type="match status" value="1"/>
</dbReference>